<dbReference type="PROSITE" id="PS00134">
    <property type="entry name" value="TRYPSIN_HIS"/>
    <property type="match status" value="1"/>
</dbReference>
<proteinExistence type="predicted"/>
<comment type="catalytic activity">
    <reaction evidence="9">
        <text>Preferential cleavage: Arg-|-Xaa, Lys-|-Xaa.</text>
        <dbReference type="EC" id="3.4.21.4"/>
    </reaction>
</comment>
<evidence type="ECO:0000256" key="2">
    <source>
        <dbReference type="ARBA" id="ARBA00022525"/>
    </source>
</evidence>
<comment type="caution">
    <text evidence="18">The sequence shown here is derived from an EMBL/GenBank/DDBJ whole genome shotgun (WGS) entry which is preliminary data.</text>
</comment>
<dbReference type="Gene3D" id="2.40.20.10">
    <property type="entry name" value="Plasminogen Kringle 4"/>
    <property type="match status" value="1"/>
</dbReference>
<dbReference type="GO" id="GO:0004252">
    <property type="term" value="F:serine-type endopeptidase activity"/>
    <property type="evidence" value="ECO:0007669"/>
    <property type="project" value="UniProtKB-EC"/>
</dbReference>
<dbReference type="Proteomes" id="UP001314229">
    <property type="component" value="Unassembled WGS sequence"/>
</dbReference>
<dbReference type="Pfam" id="PF00089">
    <property type="entry name" value="Trypsin"/>
    <property type="match status" value="1"/>
</dbReference>
<feature type="domain" description="Peptidase S1" evidence="17">
    <location>
        <begin position="251"/>
        <end position="499"/>
    </location>
</feature>
<dbReference type="InterPro" id="IPR043504">
    <property type="entry name" value="Peptidase_S1_PA_chymotrypsin"/>
</dbReference>
<dbReference type="InterPro" id="IPR009003">
    <property type="entry name" value="Peptidase_S1_PA"/>
</dbReference>
<dbReference type="InterPro" id="IPR038178">
    <property type="entry name" value="Kringle_sf"/>
</dbReference>
<keyword evidence="4 13" id="KW-0645">Protease</keyword>
<keyword evidence="3 12" id="KW-0420">Kringle</keyword>
<evidence type="ECO:0000256" key="1">
    <source>
        <dbReference type="ARBA" id="ARBA00004239"/>
    </source>
</evidence>
<keyword evidence="5" id="KW-0732">Signal</keyword>
<dbReference type="AlphaFoldDB" id="A0AAV1NZR7"/>
<evidence type="ECO:0000313" key="18">
    <source>
        <dbReference type="EMBL" id="CAK6965046.1"/>
    </source>
</evidence>
<evidence type="ECO:0000256" key="11">
    <source>
        <dbReference type="PROSITE-ProRule" id="PRU00076"/>
    </source>
</evidence>
<organism evidence="18 19">
    <name type="scientific">Scomber scombrus</name>
    <name type="common">Atlantic mackerel</name>
    <name type="synonym">Scomber vernalis</name>
    <dbReference type="NCBI Taxonomy" id="13677"/>
    <lineage>
        <taxon>Eukaryota</taxon>
        <taxon>Metazoa</taxon>
        <taxon>Chordata</taxon>
        <taxon>Craniata</taxon>
        <taxon>Vertebrata</taxon>
        <taxon>Euteleostomi</taxon>
        <taxon>Actinopterygii</taxon>
        <taxon>Neopterygii</taxon>
        <taxon>Teleostei</taxon>
        <taxon>Neoteleostei</taxon>
        <taxon>Acanthomorphata</taxon>
        <taxon>Pelagiaria</taxon>
        <taxon>Scombriformes</taxon>
        <taxon>Scombridae</taxon>
        <taxon>Scomber</taxon>
    </lineage>
</organism>
<evidence type="ECO:0000256" key="8">
    <source>
        <dbReference type="ARBA" id="ARBA00023157"/>
    </source>
</evidence>
<keyword evidence="8 11" id="KW-1015">Disulfide bond</keyword>
<keyword evidence="11" id="KW-0245">EGF-like domain</keyword>
<evidence type="ECO:0000256" key="7">
    <source>
        <dbReference type="ARBA" id="ARBA00022825"/>
    </source>
</evidence>
<dbReference type="PROSITE" id="PS00022">
    <property type="entry name" value="EGF_1"/>
    <property type="match status" value="1"/>
</dbReference>
<dbReference type="GO" id="GO:0005615">
    <property type="term" value="C:extracellular space"/>
    <property type="evidence" value="ECO:0007669"/>
    <property type="project" value="TreeGrafter"/>
</dbReference>
<evidence type="ECO:0000256" key="9">
    <source>
        <dbReference type="ARBA" id="ARBA00036320"/>
    </source>
</evidence>
<dbReference type="InterPro" id="IPR000742">
    <property type="entry name" value="EGF"/>
</dbReference>
<dbReference type="GO" id="GO:1901701">
    <property type="term" value="P:cellular response to oxygen-containing compound"/>
    <property type="evidence" value="ECO:0007669"/>
    <property type="project" value="UniProtKB-ARBA"/>
</dbReference>
<evidence type="ECO:0000256" key="14">
    <source>
        <dbReference type="SAM" id="MobiDB-lite"/>
    </source>
</evidence>
<evidence type="ECO:0000259" key="17">
    <source>
        <dbReference type="PROSITE" id="PS50240"/>
    </source>
</evidence>
<comment type="caution">
    <text evidence="11">Lacks conserved residue(s) required for the propagation of feature annotation.</text>
</comment>
<dbReference type="EMBL" id="CAWUFR010000078">
    <property type="protein sequence ID" value="CAK6965046.1"/>
    <property type="molecule type" value="Genomic_DNA"/>
</dbReference>
<dbReference type="InterPro" id="IPR018114">
    <property type="entry name" value="TRYPSIN_HIS"/>
</dbReference>
<dbReference type="PRINTS" id="PR00018">
    <property type="entry name" value="KRINGLE"/>
</dbReference>
<dbReference type="PROSITE" id="PS50240">
    <property type="entry name" value="TRYPSIN_DOM"/>
    <property type="match status" value="1"/>
</dbReference>
<feature type="disulfide bond" evidence="11">
    <location>
        <begin position="126"/>
        <end position="135"/>
    </location>
</feature>
<dbReference type="PROSITE" id="PS01186">
    <property type="entry name" value="EGF_2"/>
    <property type="match status" value="1"/>
</dbReference>
<evidence type="ECO:0000256" key="10">
    <source>
        <dbReference type="ARBA" id="ARBA00038868"/>
    </source>
</evidence>
<name>A0AAV1NZR7_SCOSC</name>
<dbReference type="Pfam" id="PF00051">
    <property type="entry name" value="Kringle"/>
    <property type="match status" value="1"/>
</dbReference>
<protein>
    <recommendedName>
        <fullName evidence="10">trypsin</fullName>
        <ecNumber evidence="10">3.4.21.4</ecNumber>
    </recommendedName>
</protein>
<evidence type="ECO:0000256" key="3">
    <source>
        <dbReference type="ARBA" id="ARBA00022572"/>
    </source>
</evidence>
<dbReference type="InterPro" id="IPR001314">
    <property type="entry name" value="Peptidase_S1A"/>
</dbReference>
<dbReference type="PROSITE" id="PS00135">
    <property type="entry name" value="TRYPSIN_SER"/>
    <property type="match status" value="1"/>
</dbReference>
<dbReference type="SUPFAM" id="SSF57440">
    <property type="entry name" value="Kringle-like"/>
    <property type="match status" value="1"/>
</dbReference>
<dbReference type="Gene3D" id="2.40.10.10">
    <property type="entry name" value="Trypsin-like serine proteases"/>
    <property type="match status" value="1"/>
</dbReference>
<dbReference type="InterPro" id="IPR033116">
    <property type="entry name" value="TRYPSIN_SER"/>
</dbReference>
<dbReference type="InterPro" id="IPR000001">
    <property type="entry name" value="Kringle"/>
</dbReference>
<sequence length="512" mass="56504">MGSANHESLPPSLHVSPARHNRANPEEAPTLLPASTLHTVWILICAARRETMMINFGVLICTLAALSTTEAGLLRRNRREYVFGSPSSSSSSSSYSFSFESSGEVCLNGGSSFPSLSTGEHSFCLCADGFEGTNCETVKGTSCYKGMGLSYRGTVSRSESGRRCVDWDLETRMLYMSGDVNSGRHNYCRNVAYKERPWCYVRRNQQLVWEYCDIQRCGSETVPAPPSPAPVDPETAAESSCGERTRKQMKIVGGTVATVESHPWVAAIFWRSKSKEKIFRCGGSLISACWVLTAAHCFPDGSHTKVNRFSVILGKNALNETDPTVEQTFGVEEIIIHEGYDNIEGNFNNDIALVKLRAKHGTCAKESNSVKTVCLPPPHQSLVPGVPCEIAGYGKEKYGLWYRSQYLREAQVNPIADYVCRQKDYYGNMITDNMFCAARPDWSQDACEGDSGGPLVCETDNRLFLFGVISWGDGCARELRPGVYTRVTNYNQWIEEKTGLSSIAAGSMFPQK</sequence>
<dbReference type="SUPFAM" id="SSF50494">
    <property type="entry name" value="Trypsin-like serine proteases"/>
    <property type="match status" value="1"/>
</dbReference>
<feature type="domain" description="Kringle" evidence="16">
    <location>
        <begin position="142"/>
        <end position="217"/>
    </location>
</feature>
<keyword evidence="6 13" id="KW-0378">Hydrolase</keyword>
<evidence type="ECO:0000313" key="19">
    <source>
        <dbReference type="Proteomes" id="UP001314229"/>
    </source>
</evidence>
<dbReference type="GO" id="GO:0033993">
    <property type="term" value="P:response to lipid"/>
    <property type="evidence" value="ECO:0007669"/>
    <property type="project" value="UniProtKB-ARBA"/>
</dbReference>
<evidence type="ECO:0000256" key="4">
    <source>
        <dbReference type="ARBA" id="ARBA00022670"/>
    </source>
</evidence>
<gene>
    <name evidence="18" type="ORF">FSCOSCO3_A033793</name>
</gene>
<evidence type="ECO:0000256" key="6">
    <source>
        <dbReference type="ARBA" id="ARBA00022801"/>
    </source>
</evidence>
<dbReference type="SMART" id="SM00020">
    <property type="entry name" value="Tryp_SPc"/>
    <property type="match status" value="1"/>
</dbReference>
<dbReference type="Gene3D" id="2.10.25.10">
    <property type="entry name" value="Laminin"/>
    <property type="match status" value="1"/>
</dbReference>
<keyword evidence="2" id="KW-0964">Secreted</keyword>
<dbReference type="EC" id="3.4.21.4" evidence="10"/>
<feature type="domain" description="EGF-like" evidence="15">
    <location>
        <begin position="97"/>
        <end position="136"/>
    </location>
</feature>
<reference evidence="18 19" key="1">
    <citation type="submission" date="2024-01" db="EMBL/GenBank/DDBJ databases">
        <authorList>
            <person name="Alioto T."/>
            <person name="Alioto T."/>
            <person name="Gomez Garrido J."/>
        </authorList>
    </citation>
    <scope>NUCLEOTIDE SEQUENCE [LARGE SCALE GENOMIC DNA]</scope>
</reference>
<dbReference type="CDD" id="cd00190">
    <property type="entry name" value="Tryp_SPc"/>
    <property type="match status" value="1"/>
</dbReference>
<feature type="region of interest" description="Disordered" evidence="14">
    <location>
        <begin position="1"/>
        <end position="27"/>
    </location>
</feature>
<comment type="subcellular location">
    <subcellularLocation>
        <location evidence="1">Secreted</location>
        <location evidence="1">Extracellular space</location>
    </subcellularLocation>
</comment>
<dbReference type="GO" id="GO:0033628">
    <property type="term" value="P:regulation of cell adhesion mediated by integrin"/>
    <property type="evidence" value="ECO:0007669"/>
    <property type="project" value="TreeGrafter"/>
</dbReference>
<evidence type="ECO:0000256" key="12">
    <source>
        <dbReference type="PROSITE-ProRule" id="PRU00121"/>
    </source>
</evidence>
<dbReference type="PROSITE" id="PS50070">
    <property type="entry name" value="KRINGLE_2"/>
    <property type="match status" value="1"/>
</dbReference>
<dbReference type="CDD" id="cd00108">
    <property type="entry name" value="KR"/>
    <property type="match status" value="1"/>
</dbReference>
<keyword evidence="7 13" id="KW-0720">Serine protease</keyword>
<dbReference type="InterPro" id="IPR001254">
    <property type="entry name" value="Trypsin_dom"/>
</dbReference>
<dbReference type="GO" id="GO:0031639">
    <property type="term" value="P:plasminogen activation"/>
    <property type="evidence" value="ECO:0007669"/>
    <property type="project" value="TreeGrafter"/>
</dbReference>
<dbReference type="PANTHER" id="PTHR24264:SF63">
    <property type="entry name" value="PLASMINOGEN ACTIVATOR, UROKINASE B"/>
    <property type="match status" value="1"/>
</dbReference>
<evidence type="ECO:0000259" key="15">
    <source>
        <dbReference type="PROSITE" id="PS50026"/>
    </source>
</evidence>
<dbReference type="InterPro" id="IPR018056">
    <property type="entry name" value="Kringle_CS"/>
</dbReference>
<feature type="region of interest" description="Disordered" evidence="14">
    <location>
        <begin position="223"/>
        <end position="242"/>
    </location>
</feature>
<keyword evidence="19" id="KW-1185">Reference proteome</keyword>
<dbReference type="SMART" id="SM00130">
    <property type="entry name" value="KR"/>
    <property type="match status" value="1"/>
</dbReference>
<evidence type="ECO:0000256" key="13">
    <source>
        <dbReference type="RuleBase" id="RU363034"/>
    </source>
</evidence>
<accession>A0AAV1NZR7</accession>
<evidence type="ECO:0000256" key="5">
    <source>
        <dbReference type="ARBA" id="ARBA00022729"/>
    </source>
</evidence>
<dbReference type="FunFam" id="2.40.10.10:FF:000003">
    <property type="entry name" value="Transmembrane serine protease 3"/>
    <property type="match status" value="1"/>
</dbReference>
<dbReference type="PANTHER" id="PTHR24264">
    <property type="entry name" value="TRYPSIN-RELATED"/>
    <property type="match status" value="1"/>
</dbReference>
<dbReference type="PROSITE" id="PS00021">
    <property type="entry name" value="KRINGLE_1"/>
    <property type="match status" value="1"/>
</dbReference>
<evidence type="ECO:0000259" key="16">
    <source>
        <dbReference type="PROSITE" id="PS50070"/>
    </source>
</evidence>
<dbReference type="PRINTS" id="PR00722">
    <property type="entry name" value="CHYMOTRYPSIN"/>
</dbReference>
<dbReference type="InterPro" id="IPR013806">
    <property type="entry name" value="Kringle-like"/>
</dbReference>
<dbReference type="InterPro" id="IPR050127">
    <property type="entry name" value="Serine_Proteases_S1"/>
</dbReference>
<dbReference type="PROSITE" id="PS50026">
    <property type="entry name" value="EGF_3"/>
    <property type="match status" value="1"/>
</dbReference>
<dbReference type="FunFam" id="2.40.20.10:FF:000001">
    <property type="entry name" value="Urokinase-type plasminogen activator"/>
    <property type="match status" value="1"/>
</dbReference>